<dbReference type="AlphaFoldDB" id="A0A6P6HGA6"/>
<dbReference type="PRINTS" id="PR02088">
    <property type="entry name" value="HAUSAUGMINL2"/>
</dbReference>
<evidence type="ECO:0000313" key="2">
    <source>
        <dbReference type="RefSeq" id="XP_025774804.1"/>
    </source>
</evidence>
<evidence type="ECO:0000313" key="1">
    <source>
        <dbReference type="Proteomes" id="UP000515131"/>
    </source>
</evidence>
<dbReference type="Proteomes" id="UP000515131">
    <property type="component" value="Unplaced"/>
</dbReference>
<dbReference type="InterPro" id="IPR026242">
    <property type="entry name" value="HAUS2_metazoa"/>
</dbReference>
<gene>
    <name evidence="2" type="primary">HAUS2</name>
</gene>
<dbReference type="GO" id="GO:0007020">
    <property type="term" value="P:microtubule nucleation"/>
    <property type="evidence" value="ECO:0007669"/>
    <property type="project" value="TreeGrafter"/>
</dbReference>
<sequence length="241" mass="27691">MPLEPLPGNSGDRSAVVVRKRGSKKMIFQVSAGELSSEMLNISKKSASCFVNFSRLQQMTNIQAEIYQKNLEIELLRLEKDAADVIHPSFLAQKCNALQNMNNHLEAVLKEKRSLRQRLLKPMCQENLPIEAVYHRYMVHLLELAVTFIERLENHLETIRNIPHLDENLKKMSKALAQMDILVTETEELAENILKWQEQQKEVSSCIPKILAEENYLHKHDAIMPSLPFTSKVHIQTVNAK</sequence>
<dbReference type="GO" id="GO:0051225">
    <property type="term" value="P:spindle assembly"/>
    <property type="evidence" value="ECO:0007669"/>
    <property type="project" value="InterPro"/>
</dbReference>
<proteinExistence type="predicted"/>
<reference evidence="2" key="1">
    <citation type="submission" date="2025-08" db="UniProtKB">
        <authorList>
            <consortium name="RefSeq"/>
        </authorList>
    </citation>
    <scope>IDENTIFICATION</scope>
    <source>
        <tissue evidence="2">Blood</tissue>
    </source>
</reference>
<dbReference type="GO" id="GO:0070652">
    <property type="term" value="C:HAUS complex"/>
    <property type="evidence" value="ECO:0007669"/>
    <property type="project" value="InterPro"/>
</dbReference>
<dbReference type="PANTHER" id="PTHR16039:SF1">
    <property type="entry name" value="HAUS AUGMIN-LIKE COMPLEX SUBUNIT 2"/>
    <property type="match status" value="1"/>
</dbReference>
<dbReference type="Pfam" id="PF15003">
    <property type="entry name" value="HAUS2"/>
    <property type="match status" value="1"/>
</dbReference>
<dbReference type="InterPro" id="IPR028346">
    <property type="entry name" value="HAUS2"/>
</dbReference>
<organism evidence="1 2">
    <name type="scientific">Puma concolor</name>
    <name type="common">Mountain lion</name>
    <name type="synonym">Felis concolor</name>
    <dbReference type="NCBI Taxonomy" id="9696"/>
    <lineage>
        <taxon>Eukaryota</taxon>
        <taxon>Metazoa</taxon>
        <taxon>Chordata</taxon>
        <taxon>Craniata</taxon>
        <taxon>Vertebrata</taxon>
        <taxon>Euteleostomi</taxon>
        <taxon>Mammalia</taxon>
        <taxon>Eutheria</taxon>
        <taxon>Laurasiatheria</taxon>
        <taxon>Carnivora</taxon>
        <taxon>Feliformia</taxon>
        <taxon>Felidae</taxon>
        <taxon>Felinae</taxon>
        <taxon>Puma</taxon>
    </lineage>
</organism>
<keyword evidence="1" id="KW-1185">Reference proteome</keyword>
<dbReference type="CTD" id="55142"/>
<accession>A0A6P6HGA6</accession>
<dbReference type="GO" id="GO:0007098">
    <property type="term" value="P:centrosome cycle"/>
    <property type="evidence" value="ECO:0007669"/>
    <property type="project" value="InterPro"/>
</dbReference>
<dbReference type="RefSeq" id="XP_025774804.1">
    <property type="nucleotide sequence ID" value="XM_025919019.1"/>
</dbReference>
<name>A0A6P6HGA6_PUMCO</name>
<protein>
    <submittedName>
        <fullName evidence="2">HAUS augmin-like complex subunit 2 isoform X2</fullName>
    </submittedName>
</protein>
<dbReference type="GO" id="GO:1990498">
    <property type="term" value="C:mitotic spindle microtubule"/>
    <property type="evidence" value="ECO:0007669"/>
    <property type="project" value="TreeGrafter"/>
</dbReference>
<dbReference type="GeneID" id="112855380"/>
<dbReference type="PANTHER" id="PTHR16039">
    <property type="entry name" value="HAUS AUGMIN-LIKE COMPLEX SUBUNIT 2"/>
    <property type="match status" value="1"/>
</dbReference>
<dbReference type="GO" id="GO:0005813">
    <property type="term" value="C:centrosome"/>
    <property type="evidence" value="ECO:0007669"/>
    <property type="project" value="TreeGrafter"/>
</dbReference>